<organism evidence="2 3">
    <name type="scientific">Jingyaoa shaoxingensis</name>
    <dbReference type="NCBI Taxonomy" id="2763671"/>
    <lineage>
        <taxon>Bacteria</taxon>
        <taxon>Bacillati</taxon>
        <taxon>Bacillota</taxon>
        <taxon>Clostridia</taxon>
        <taxon>Lachnospirales</taxon>
        <taxon>Lachnospiraceae</taxon>
        <taxon>Jingyaoa</taxon>
    </lineage>
</organism>
<evidence type="ECO:0000313" key="3">
    <source>
        <dbReference type="Proteomes" id="UP000657421"/>
    </source>
</evidence>
<accession>A0ABR7NAR8</accession>
<keyword evidence="3" id="KW-1185">Reference proteome</keyword>
<feature type="region of interest" description="Disordered" evidence="1">
    <location>
        <begin position="89"/>
        <end position="119"/>
    </location>
</feature>
<dbReference type="EMBL" id="JACRSZ010000006">
    <property type="protein sequence ID" value="MBC8572818.1"/>
    <property type="molecule type" value="Genomic_DNA"/>
</dbReference>
<feature type="compositionally biased region" description="Acidic residues" evidence="1">
    <location>
        <begin position="249"/>
        <end position="309"/>
    </location>
</feature>
<feature type="compositionally biased region" description="Acidic residues" evidence="1">
    <location>
        <begin position="91"/>
        <end position="119"/>
    </location>
</feature>
<name>A0ABR7NAR8_9FIRM</name>
<protein>
    <submittedName>
        <fullName evidence="2">Uncharacterized protein</fullName>
    </submittedName>
</protein>
<dbReference type="RefSeq" id="WP_249307847.1">
    <property type="nucleotide sequence ID" value="NZ_JACRSZ010000006.1"/>
</dbReference>
<gene>
    <name evidence="2" type="ORF">H8716_06960</name>
</gene>
<sequence>MKRKTALRISVALLSAGIVISTVNGSTGRIALAEELTILEDEENLTDTEAENLEEQEVTELQNLGEESDNQDAEEPETDMVIEETEVHLEEETETSQEEETEVLFEEESETSQEEETELPLEDMMEIQLPQKSVQVRISDFLPVQEEETGIVLNLYEDVYLLHIKSEQGKVNTFYFNQPLNDSDIVLYHFNSENNTATDGVSGQNDISLLEDGSVLSLNLEDASEYVLVISNGNNYENLAYTLKNEAVQPDETEDMTEPETEPESEVTSEPETEAESETASESETETESETASESEPETESETTSESETQEATLVSVRLNLDQDLKTVPTVFSEYLDNLDTYTVTLVYSDGSESILDKADKRYILSVHYEDVKEDEGTIHRIYYAAVEEHSTGKQFEDTQYAELGKEEPVEIKTEEMTSVILEGKKKWIVVQSTPAVTGRYAMNSDKLIKNIYYISEEGEAVHAEDAFQLQEGVTYQFLIELK</sequence>
<proteinExistence type="predicted"/>
<dbReference type="Proteomes" id="UP000657421">
    <property type="component" value="Unassembled WGS sequence"/>
</dbReference>
<evidence type="ECO:0000256" key="1">
    <source>
        <dbReference type="SAM" id="MobiDB-lite"/>
    </source>
</evidence>
<reference evidence="2 3" key="1">
    <citation type="submission" date="2020-08" db="EMBL/GenBank/DDBJ databases">
        <title>Genome public.</title>
        <authorList>
            <person name="Liu C."/>
            <person name="Sun Q."/>
        </authorList>
    </citation>
    <scope>NUCLEOTIDE SEQUENCE [LARGE SCALE GENOMIC DNA]</scope>
    <source>
        <strain evidence="2 3">NSJ-46</strain>
    </source>
</reference>
<comment type="caution">
    <text evidence="2">The sequence shown here is derived from an EMBL/GenBank/DDBJ whole genome shotgun (WGS) entry which is preliminary data.</text>
</comment>
<feature type="region of interest" description="Disordered" evidence="1">
    <location>
        <begin position="246"/>
        <end position="312"/>
    </location>
</feature>
<evidence type="ECO:0000313" key="2">
    <source>
        <dbReference type="EMBL" id="MBC8572818.1"/>
    </source>
</evidence>